<feature type="non-terminal residue" evidence="1">
    <location>
        <position position="50"/>
    </location>
</feature>
<dbReference type="Proteomes" id="UP000245959">
    <property type="component" value="Unassembled WGS sequence"/>
</dbReference>
<dbReference type="AlphaFoldDB" id="A0A2U1B4S4"/>
<reference evidence="1 2" key="1">
    <citation type="submission" date="2018-04" db="EMBL/GenBank/DDBJ databases">
        <title>Genomic Encyclopedia of Type Strains, Phase IV (KMG-IV): sequencing the most valuable type-strain genomes for metagenomic binning, comparative biology and taxonomic classification.</title>
        <authorList>
            <person name="Goeker M."/>
        </authorList>
    </citation>
    <scope>NUCLEOTIDE SEQUENCE [LARGE SCALE GENOMIC DNA]</scope>
    <source>
        <strain evidence="1 2">DSM 14823</strain>
    </source>
</reference>
<dbReference type="EMBL" id="QEKH01000008">
    <property type="protein sequence ID" value="PVY43602.1"/>
    <property type="molecule type" value="Genomic_DNA"/>
</dbReference>
<comment type="caution">
    <text evidence="1">The sequence shown here is derived from an EMBL/GenBank/DDBJ whole genome shotgun (WGS) entry which is preliminary data.</text>
</comment>
<name>A0A2U1B4S4_9BACT</name>
<organism evidence="1 2">
    <name type="scientific">Victivallis vadensis</name>
    <dbReference type="NCBI Taxonomy" id="172901"/>
    <lineage>
        <taxon>Bacteria</taxon>
        <taxon>Pseudomonadati</taxon>
        <taxon>Lentisphaerota</taxon>
        <taxon>Lentisphaeria</taxon>
        <taxon>Victivallales</taxon>
        <taxon>Victivallaceae</taxon>
        <taxon>Victivallis</taxon>
    </lineage>
</organism>
<keyword evidence="2" id="KW-1185">Reference proteome</keyword>
<protein>
    <submittedName>
        <fullName evidence="1">Uncharacterized protein</fullName>
    </submittedName>
</protein>
<gene>
    <name evidence="1" type="ORF">C8D82_108129</name>
</gene>
<evidence type="ECO:0000313" key="2">
    <source>
        <dbReference type="Proteomes" id="UP000245959"/>
    </source>
</evidence>
<evidence type="ECO:0000313" key="1">
    <source>
        <dbReference type="EMBL" id="PVY43602.1"/>
    </source>
</evidence>
<proteinExistence type="predicted"/>
<sequence>MRNKIKDKQMQREKHARHINILGIMRNGGFAVNSNMLQMKRYNLLHTFLV</sequence>
<accession>A0A2U1B4S4</accession>